<dbReference type="InterPro" id="IPR012914">
    <property type="entry name" value="PucR_dom"/>
</dbReference>
<comment type="caution">
    <text evidence="3">The sequence shown here is derived from an EMBL/GenBank/DDBJ whole genome shotgun (WGS) entry which is preliminary data.</text>
</comment>
<dbReference type="Gene3D" id="1.10.10.2840">
    <property type="entry name" value="PucR C-terminal helix-turn-helix domain"/>
    <property type="match status" value="1"/>
</dbReference>
<feature type="domain" description="Purine catabolism PurC-like" evidence="1">
    <location>
        <begin position="7"/>
        <end position="135"/>
    </location>
</feature>
<dbReference type="PANTHER" id="PTHR33744:SF16">
    <property type="entry name" value="CARBOHYDRATE DIACID REGULATOR"/>
    <property type="match status" value="1"/>
</dbReference>
<dbReference type="RefSeq" id="WP_118335268.1">
    <property type="nucleotide sequence ID" value="NZ_AP025567.1"/>
</dbReference>
<dbReference type="OrthoDB" id="143422at2"/>
<dbReference type="EMBL" id="QRMS01000002">
    <property type="protein sequence ID" value="RHJ88578.1"/>
    <property type="molecule type" value="Genomic_DNA"/>
</dbReference>
<organism evidence="3 4">
    <name type="scientific">Emergencia timonensis</name>
    <dbReference type="NCBI Taxonomy" id="1776384"/>
    <lineage>
        <taxon>Bacteria</taxon>
        <taxon>Bacillati</taxon>
        <taxon>Bacillota</taxon>
        <taxon>Clostridia</taxon>
        <taxon>Peptostreptococcales</taxon>
        <taxon>Anaerovoracaceae</taxon>
        <taxon>Emergencia</taxon>
    </lineage>
</organism>
<proteinExistence type="predicted"/>
<dbReference type="AlphaFoldDB" id="A0A415E4N6"/>
<evidence type="ECO:0000313" key="3">
    <source>
        <dbReference type="EMBL" id="RHJ88578.1"/>
    </source>
</evidence>
<dbReference type="PANTHER" id="PTHR33744">
    <property type="entry name" value="CARBOHYDRATE DIACID REGULATOR"/>
    <property type="match status" value="1"/>
</dbReference>
<name>A0A415E4N6_9FIRM</name>
<dbReference type="Pfam" id="PF07905">
    <property type="entry name" value="PucR"/>
    <property type="match status" value="1"/>
</dbReference>
<dbReference type="Pfam" id="PF13556">
    <property type="entry name" value="HTH_30"/>
    <property type="match status" value="1"/>
</dbReference>
<accession>A0A415E4N6</accession>
<sequence>MSITVADCLKLPSLREAKVIAGAGGINRDVSCVSVLEHVDLFMLEQEGFFLGSQIIISALTSIKDDIEAQCKLIQLLSDSGEVGLILYYVGIFVKEVNPKVIEIADKLDFPLIMMPPNRYNHRYSDFISEAMRIITDNQRQEISIVPNIINQIVHLKAHNRNIETVLRILSDRLRCSLLLADRKGNVCGFAPWPFGAEWDEPDLNSIVELRLRNPHFSEPVEMHINGMDAKIYCATLDIENQKGYFIAGIDEGSTLNTAYLPQIAETLLLVSTIWENTFKKADTDILLEAILNNRPAEMERIAQSLHLDISSFDTIWILCRKEKKQDAEDNMGWLAAKLSAFLKGNEKTALVDVFKDYVVAFIDAANNPFAEFPQEFIDEVLCDEQKDLILCSSTWHDHKSTEEVCSSFLLTEENIETACKIFPYQNVFTCHGLYFVKTCREILESSETDLKTATKILQPLLKDSAGRDVLDTLTVFLLDCQGNILETSSRLFIHKNTVKYRIKKSERLLGIDLLKMPEVMSLYTALALSRLIEY</sequence>
<protein>
    <submittedName>
        <fullName evidence="3">PucR family transcriptional regulator</fullName>
    </submittedName>
</protein>
<reference evidence="3 4" key="1">
    <citation type="submission" date="2018-08" db="EMBL/GenBank/DDBJ databases">
        <title>A genome reference for cultivated species of the human gut microbiota.</title>
        <authorList>
            <person name="Zou Y."/>
            <person name="Xue W."/>
            <person name="Luo G."/>
        </authorList>
    </citation>
    <scope>NUCLEOTIDE SEQUENCE [LARGE SCALE GENOMIC DNA]</scope>
    <source>
        <strain evidence="3 4">AM07-24</strain>
    </source>
</reference>
<evidence type="ECO:0000259" key="2">
    <source>
        <dbReference type="Pfam" id="PF13556"/>
    </source>
</evidence>
<feature type="domain" description="PucR C-terminal helix-turn-helix" evidence="2">
    <location>
        <begin position="471"/>
        <end position="528"/>
    </location>
</feature>
<evidence type="ECO:0000259" key="1">
    <source>
        <dbReference type="Pfam" id="PF07905"/>
    </source>
</evidence>
<dbReference type="InterPro" id="IPR051448">
    <property type="entry name" value="CdaR-like_regulators"/>
</dbReference>
<keyword evidence="4" id="KW-1185">Reference proteome</keyword>
<dbReference type="InterPro" id="IPR042070">
    <property type="entry name" value="PucR_C-HTH_sf"/>
</dbReference>
<dbReference type="Proteomes" id="UP000284841">
    <property type="component" value="Unassembled WGS sequence"/>
</dbReference>
<evidence type="ECO:0000313" key="4">
    <source>
        <dbReference type="Proteomes" id="UP000284841"/>
    </source>
</evidence>
<dbReference type="InterPro" id="IPR025736">
    <property type="entry name" value="PucR_C-HTH_dom"/>
</dbReference>
<dbReference type="STRING" id="1776384.GCA_900086585_04232"/>
<gene>
    <name evidence="3" type="ORF">DW099_09365</name>
</gene>